<organism evidence="2 3">
    <name type="scientific">Candidatus Arcanibacter lacustris</name>
    <dbReference type="NCBI Taxonomy" id="1607817"/>
    <lineage>
        <taxon>Bacteria</taxon>
        <taxon>Pseudomonadati</taxon>
        <taxon>Pseudomonadota</taxon>
        <taxon>Alphaproteobacteria</taxon>
        <taxon>Rickettsiales</taxon>
        <taxon>Candidatus Arcanibacter</taxon>
    </lineage>
</organism>
<evidence type="ECO:0000313" key="3">
    <source>
        <dbReference type="Proteomes" id="UP000033358"/>
    </source>
</evidence>
<dbReference type="GO" id="GO:0016740">
    <property type="term" value="F:transferase activity"/>
    <property type="evidence" value="ECO:0007669"/>
    <property type="project" value="UniProtKB-KW"/>
</dbReference>
<name>A0A0F5MPT8_9RICK</name>
<dbReference type="Pfam" id="PF17773">
    <property type="entry name" value="UPF0176_N"/>
    <property type="match status" value="1"/>
</dbReference>
<dbReference type="Gene3D" id="3.30.70.100">
    <property type="match status" value="1"/>
</dbReference>
<feature type="domain" description="tRNA uridine(34) hydroxylase N-terminal" evidence="1">
    <location>
        <begin position="5"/>
        <end position="63"/>
    </location>
</feature>
<dbReference type="PANTHER" id="PTHR43268">
    <property type="entry name" value="THIOSULFATE SULFURTRANSFERASE/RHODANESE-LIKE DOMAIN-CONTAINING PROTEIN 2"/>
    <property type="match status" value="1"/>
</dbReference>
<dbReference type="AlphaFoldDB" id="A0A0F5MPT8"/>
<comment type="caution">
    <text evidence="2">The sequence shown here is derived from an EMBL/GenBank/DDBJ whole genome shotgun (WGS) entry which is preliminary data.</text>
</comment>
<protein>
    <submittedName>
        <fullName evidence="2">Putative rhodanese-related sulfurtransferase</fullName>
    </submittedName>
</protein>
<feature type="non-terminal residue" evidence="2">
    <location>
        <position position="64"/>
    </location>
</feature>
<dbReference type="PANTHER" id="PTHR43268:SF3">
    <property type="entry name" value="RHODANESE-LIKE DOMAIN-CONTAINING PROTEIN 7-RELATED"/>
    <property type="match status" value="1"/>
</dbReference>
<dbReference type="InterPro" id="IPR020936">
    <property type="entry name" value="TrhO"/>
</dbReference>
<evidence type="ECO:0000313" key="2">
    <source>
        <dbReference type="EMBL" id="KKB96833.1"/>
    </source>
</evidence>
<accession>A0A0F5MPT8</accession>
<dbReference type="EMBL" id="JYHA01000018">
    <property type="protein sequence ID" value="KKB96833.1"/>
    <property type="molecule type" value="Genomic_DNA"/>
</dbReference>
<proteinExistence type="predicted"/>
<dbReference type="Proteomes" id="UP000033358">
    <property type="component" value="Unassembled WGS sequence"/>
</dbReference>
<keyword evidence="3" id="KW-1185">Reference proteome</keyword>
<sequence>MNNFVITAFYQFFDFANYKEEQQALLSFCKDNDLKGTVLIAHEGINSTISGSRDSIDALYGYLT</sequence>
<keyword evidence="2" id="KW-0808">Transferase</keyword>
<dbReference type="InterPro" id="IPR040503">
    <property type="entry name" value="TRHO_N"/>
</dbReference>
<evidence type="ECO:0000259" key="1">
    <source>
        <dbReference type="Pfam" id="PF17773"/>
    </source>
</evidence>
<reference evidence="2 3" key="1">
    <citation type="submission" date="2015-02" db="EMBL/GenBank/DDBJ databases">
        <title>Single cell genomics of a rare environmental alphaproteobacterium provides unique insights into Rickettsiaceae evolution.</title>
        <authorList>
            <person name="Martijn J."/>
            <person name="Schulz F."/>
            <person name="Zaremba-Niedzwiedzka K."/>
            <person name="Viklund J."/>
            <person name="Stepanauskas R."/>
            <person name="Andersson S.G.E."/>
            <person name="Horn M."/>
            <person name="Guy L."/>
            <person name="Ettema T.J.G."/>
        </authorList>
    </citation>
    <scope>NUCLEOTIDE SEQUENCE [LARGE SCALE GENOMIC DNA]</scope>
    <source>
        <strain evidence="2 3">SCGC AAA041-L04</strain>
    </source>
</reference>
<gene>
    <name evidence="2" type="ORF">SZ25_00066</name>
</gene>